<gene>
    <name evidence="1" type="ORF">AAH949_05365</name>
</gene>
<sequence length="158" mass="18491">MSLFAIILAILGTQDPYMFNFKSYNLDIKNIQANEITVYELNSSSVNSSFMALSWSRYKDKDVFYDFKAFYPDYNVSSLVLNIFEDKAEFQGNVNYEDINQTRINAQEVFYNIKDKNITSDKEFYVYKGTDIIFGQKLEYDMINKKLKIMGAKAWLGE</sequence>
<reference evidence="1" key="1">
    <citation type="submission" date="2024-05" db="EMBL/GenBank/DDBJ databases">
        <title>Campylobacter coli isolated from environmental waters in Slovenia.</title>
        <authorList>
            <person name="Zautner A.E."/>
            <person name="Bunk B."/>
            <person name="Riedel T."/>
            <person name="Sproeer C."/>
        </authorList>
    </citation>
    <scope>NUCLEOTIDE SEQUENCE</scope>
    <source>
        <strain evidence="1">CCS1377</strain>
    </source>
</reference>
<name>A0AAU7E699_9BACT</name>
<evidence type="ECO:0008006" key="2">
    <source>
        <dbReference type="Google" id="ProtNLM"/>
    </source>
</evidence>
<dbReference type="EMBL" id="CP155620">
    <property type="protein sequence ID" value="XBJ28536.1"/>
    <property type="molecule type" value="Genomic_DNA"/>
</dbReference>
<evidence type="ECO:0000313" key="1">
    <source>
        <dbReference type="EMBL" id="XBJ28536.1"/>
    </source>
</evidence>
<dbReference type="RefSeq" id="WP_134239046.1">
    <property type="nucleotide sequence ID" value="NZ_CP155620.1"/>
</dbReference>
<protein>
    <recommendedName>
        <fullName evidence="2">Lipooligosaccharide transport system, substrate-binding component (LptC family)</fullName>
    </recommendedName>
</protein>
<accession>A0AAU7E699</accession>
<organism evidence="1">
    <name type="scientific">Campylobacter sp. CCS1377</name>
    <dbReference type="NCBI Taxonomy" id="3158229"/>
    <lineage>
        <taxon>Bacteria</taxon>
        <taxon>Pseudomonadati</taxon>
        <taxon>Campylobacterota</taxon>
        <taxon>Epsilonproteobacteria</taxon>
        <taxon>Campylobacterales</taxon>
        <taxon>Campylobacteraceae</taxon>
        <taxon>Campylobacter</taxon>
    </lineage>
</organism>
<dbReference type="AlphaFoldDB" id="A0AAU7E699"/>
<proteinExistence type="predicted"/>